<proteinExistence type="predicted"/>
<comment type="caution">
    <text evidence="2">The sequence shown here is derived from an EMBL/GenBank/DDBJ whole genome shotgun (WGS) entry which is preliminary data.</text>
</comment>
<feature type="region of interest" description="Disordered" evidence="1">
    <location>
        <begin position="114"/>
        <end position="138"/>
    </location>
</feature>
<feature type="compositionally biased region" description="Low complexity" evidence="1">
    <location>
        <begin position="368"/>
        <end position="377"/>
    </location>
</feature>
<protein>
    <submittedName>
        <fullName evidence="2">Uncharacterized protein</fullName>
    </submittedName>
</protein>
<feature type="compositionally biased region" description="Polar residues" evidence="1">
    <location>
        <begin position="348"/>
        <end position="357"/>
    </location>
</feature>
<keyword evidence="3" id="KW-1185">Reference proteome</keyword>
<feature type="compositionally biased region" description="Basic residues" evidence="1">
    <location>
        <begin position="41"/>
        <end position="51"/>
    </location>
</feature>
<dbReference type="AlphaFoldDB" id="A0AAE8SR68"/>
<feature type="compositionally biased region" description="Basic and acidic residues" evidence="1">
    <location>
        <begin position="247"/>
        <end position="261"/>
    </location>
</feature>
<feature type="region of interest" description="Disordered" evidence="1">
    <location>
        <begin position="1"/>
        <end position="66"/>
    </location>
</feature>
<reference evidence="2" key="1">
    <citation type="submission" date="2018-03" db="EMBL/GenBank/DDBJ databases">
        <authorList>
            <person name="Guldener U."/>
        </authorList>
    </citation>
    <scope>NUCLEOTIDE SEQUENCE</scope>
</reference>
<name>A0AAE8SR68_9PEZI</name>
<organism evidence="2 3">
    <name type="scientific">Cephalotrichum gorgonifer</name>
    <dbReference type="NCBI Taxonomy" id="2041049"/>
    <lineage>
        <taxon>Eukaryota</taxon>
        <taxon>Fungi</taxon>
        <taxon>Dikarya</taxon>
        <taxon>Ascomycota</taxon>
        <taxon>Pezizomycotina</taxon>
        <taxon>Sordariomycetes</taxon>
        <taxon>Hypocreomycetidae</taxon>
        <taxon>Microascales</taxon>
        <taxon>Microascaceae</taxon>
        <taxon>Cephalotrichum</taxon>
    </lineage>
</organism>
<evidence type="ECO:0000256" key="1">
    <source>
        <dbReference type="SAM" id="MobiDB-lite"/>
    </source>
</evidence>
<sequence>MPFWDIFTHQASKDPSKRKPTASPVLLTPPESPRPYSTTPRRYRRAPFRPKHQAEPQTLSWVSSPNQSALDAILRKRDTGDYFVATTQRTHAAAETKTWMRAPTEENLRRDLRQRDRVGGATSRAPLPRAPELPPLGEMVKGAGVDVGSSDGEGGVKKVDVRGCGGESCKGGEWAQGGVVPELPPPPAVHHRFAKGNEERDGGGEGMVRVVTRVGDGFRTSYVPGRPPKRAVPPSYSRLMPLQGRGNEGKQAREARRRDAASRLPPRPSCVPSNFYADITSPSPSPSDSEADRGGAADGEIVIGVEVGVERGATARGRRNAVSPPCEPETDSVPEEYLTWSIASLATFSNSNPSTSGDDADEREYDGDNSSSSSDESGWGEEYHLKHIRHALSLPPTISRHSIEAWLLRNPSALYHLSRLTVPNPGLAAQHGSRLRLASGAEAAMAGADLESHIRAVEWGRLDLDRMGRTGRVAKGGGKAARKTGAGGPRKVTDIEGIAEYLHGVRTRGIVPSGLRFCEMAE</sequence>
<dbReference type="Proteomes" id="UP001187682">
    <property type="component" value="Unassembled WGS sequence"/>
</dbReference>
<feature type="region of interest" description="Disordered" evidence="1">
    <location>
        <begin position="348"/>
        <end position="379"/>
    </location>
</feature>
<feature type="compositionally biased region" description="Polar residues" evidence="1">
    <location>
        <begin position="55"/>
        <end position="66"/>
    </location>
</feature>
<accession>A0AAE8SR68</accession>
<feature type="region of interest" description="Disordered" evidence="1">
    <location>
        <begin position="218"/>
        <end position="299"/>
    </location>
</feature>
<feature type="compositionally biased region" description="Acidic residues" evidence="1">
    <location>
        <begin position="358"/>
        <end position="367"/>
    </location>
</feature>
<dbReference type="EMBL" id="ONZQ02000001">
    <property type="protein sequence ID" value="SPN96872.1"/>
    <property type="molecule type" value="Genomic_DNA"/>
</dbReference>
<evidence type="ECO:0000313" key="2">
    <source>
        <dbReference type="EMBL" id="SPN96872.1"/>
    </source>
</evidence>
<gene>
    <name evidence="2" type="ORF">DNG_00392</name>
</gene>
<evidence type="ECO:0000313" key="3">
    <source>
        <dbReference type="Proteomes" id="UP001187682"/>
    </source>
</evidence>